<proteinExistence type="inferred from homology"/>
<dbReference type="GO" id="GO:0015031">
    <property type="term" value="P:protein transport"/>
    <property type="evidence" value="ECO:0007669"/>
    <property type="project" value="UniProtKB-KW"/>
</dbReference>
<evidence type="ECO:0000256" key="11">
    <source>
        <dbReference type="SAM" id="SignalP"/>
    </source>
</evidence>
<accession>A0A059FS59</accession>
<keyword evidence="3" id="KW-0813">Transport</keyword>
<dbReference type="STRING" id="1280950.HJO_06560"/>
<keyword evidence="6" id="KW-0812">Transmembrane</keyword>
<feature type="compositionally biased region" description="Low complexity" evidence="10">
    <location>
        <begin position="108"/>
        <end position="147"/>
    </location>
</feature>
<keyword evidence="5" id="KW-0997">Cell inner membrane</keyword>
<dbReference type="EMBL" id="ARYK01000002">
    <property type="protein sequence ID" value="KCZ93495.1"/>
    <property type="molecule type" value="Genomic_DNA"/>
</dbReference>
<organism evidence="13 14">
    <name type="scientific">Hyphomonas johnsonii MHS-2</name>
    <dbReference type="NCBI Taxonomy" id="1280950"/>
    <lineage>
        <taxon>Bacteria</taxon>
        <taxon>Pseudomonadati</taxon>
        <taxon>Pseudomonadota</taxon>
        <taxon>Alphaproteobacteria</taxon>
        <taxon>Hyphomonadales</taxon>
        <taxon>Hyphomonadaceae</taxon>
        <taxon>Hyphomonas</taxon>
    </lineage>
</organism>
<dbReference type="GO" id="GO:0055085">
    <property type="term" value="P:transmembrane transport"/>
    <property type="evidence" value="ECO:0007669"/>
    <property type="project" value="InterPro"/>
</dbReference>
<keyword evidence="11" id="KW-0732">Signal</keyword>
<sequence length="256" mass="26723">MNWRAAVWIGAFLCALAAHAVGLAGIHITSDTPPPPVETEHEILLAPIGTLDGALEDAGDESEAPADPEPAAPPPPQRPLPAPEPPTPEPAPTTTPAPPPLPTPAPAPVDTAPAAAPVTTAQPARTSSSGPRTATATPARTTGQPGTNPGPQFGVPGGVDKRQAEYAGLLQAWFMKHKRYPYPARSRRQQGVVKVWFRVDSAGNILEQRIDTGSGFRILDEATLALLERASPVPPPPPPLHGTDLTFTVPISYSLN</sequence>
<feature type="signal peptide" evidence="11">
    <location>
        <begin position="1"/>
        <end position="20"/>
    </location>
</feature>
<evidence type="ECO:0000256" key="10">
    <source>
        <dbReference type="SAM" id="MobiDB-lite"/>
    </source>
</evidence>
<evidence type="ECO:0000259" key="12">
    <source>
        <dbReference type="PROSITE" id="PS52015"/>
    </source>
</evidence>
<dbReference type="RefSeq" id="WP_051618359.1">
    <property type="nucleotide sequence ID" value="NZ_ARYK01000002.1"/>
</dbReference>
<dbReference type="AlphaFoldDB" id="A0A059FS59"/>
<evidence type="ECO:0000256" key="4">
    <source>
        <dbReference type="ARBA" id="ARBA00022475"/>
    </source>
</evidence>
<dbReference type="PATRIC" id="fig|1280950.3.peg.1322"/>
<dbReference type="GO" id="GO:0031992">
    <property type="term" value="F:energy transducer activity"/>
    <property type="evidence" value="ECO:0007669"/>
    <property type="project" value="TreeGrafter"/>
</dbReference>
<evidence type="ECO:0000313" key="14">
    <source>
        <dbReference type="Proteomes" id="UP000025171"/>
    </source>
</evidence>
<evidence type="ECO:0000256" key="3">
    <source>
        <dbReference type="ARBA" id="ARBA00022448"/>
    </source>
</evidence>
<evidence type="ECO:0000256" key="5">
    <source>
        <dbReference type="ARBA" id="ARBA00022519"/>
    </source>
</evidence>
<dbReference type="InterPro" id="IPR037682">
    <property type="entry name" value="TonB_C"/>
</dbReference>
<name>A0A059FS59_9PROT</name>
<feature type="compositionally biased region" description="Pro residues" evidence="10">
    <location>
        <begin position="67"/>
        <end position="107"/>
    </location>
</feature>
<comment type="subcellular location">
    <subcellularLocation>
        <location evidence="1">Cell inner membrane</location>
        <topology evidence="1">Single-pass membrane protein</topology>
        <orientation evidence="1">Periplasmic side</orientation>
    </subcellularLocation>
</comment>
<dbReference type="PANTHER" id="PTHR33446">
    <property type="entry name" value="PROTEIN TONB-RELATED"/>
    <property type="match status" value="1"/>
</dbReference>
<dbReference type="InterPro" id="IPR051045">
    <property type="entry name" value="TonB-dependent_transducer"/>
</dbReference>
<evidence type="ECO:0000256" key="2">
    <source>
        <dbReference type="ARBA" id="ARBA00006555"/>
    </source>
</evidence>
<keyword evidence="9" id="KW-0472">Membrane</keyword>
<dbReference type="GO" id="GO:0098797">
    <property type="term" value="C:plasma membrane protein complex"/>
    <property type="evidence" value="ECO:0007669"/>
    <property type="project" value="TreeGrafter"/>
</dbReference>
<dbReference type="Pfam" id="PF03544">
    <property type="entry name" value="TonB_C"/>
    <property type="match status" value="1"/>
</dbReference>
<dbReference type="Gene3D" id="3.30.1150.10">
    <property type="match status" value="1"/>
</dbReference>
<evidence type="ECO:0000256" key="7">
    <source>
        <dbReference type="ARBA" id="ARBA00022927"/>
    </source>
</evidence>
<dbReference type="InterPro" id="IPR006260">
    <property type="entry name" value="TonB/TolA_C"/>
</dbReference>
<keyword evidence="14" id="KW-1185">Reference proteome</keyword>
<dbReference type="eggNOG" id="COG0810">
    <property type="taxonomic scope" value="Bacteria"/>
</dbReference>
<dbReference type="OrthoDB" id="7876885at2"/>
<feature type="chain" id="PRO_5001577653" evidence="11">
    <location>
        <begin position="21"/>
        <end position="256"/>
    </location>
</feature>
<feature type="compositionally biased region" description="Acidic residues" evidence="10">
    <location>
        <begin position="54"/>
        <end position="66"/>
    </location>
</feature>
<keyword evidence="8" id="KW-1133">Transmembrane helix</keyword>
<evidence type="ECO:0000256" key="6">
    <source>
        <dbReference type="ARBA" id="ARBA00022692"/>
    </source>
</evidence>
<comment type="similarity">
    <text evidence="2">Belongs to the TonB family.</text>
</comment>
<feature type="domain" description="TonB C-terminal" evidence="12">
    <location>
        <begin position="165"/>
        <end position="256"/>
    </location>
</feature>
<dbReference type="SUPFAM" id="SSF74653">
    <property type="entry name" value="TolA/TonB C-terminal domain"/>
    <property type="match status" value="1"/>
</dbReference>
<dbReference type="NCBIfam" id="TIGR01352">
    <property type="entry name" value="tonB_Cterm"/>
    <property type="match status" value="1"/>
</dbReference>
<dbReference type="Proteomes" id="UP000025171">
    <property type="component" value="Unassembled WGS sequence"/>
</dbReference>
<evidence type="ECO:0000313" key="13">
    <source>
        <dbReference type="EMBL" id="KCZ93495.1"/>
    </source>
</evidence>
<keyword evidence="7" id="KW-0653">Protein transport</keyword>
<dbReference type="PANTHER" id="PTHR33446:SF2">
    <property type="entry name" value="PROTEIN TONB"/>
    <property type="match status" value="1"/>
</dbReference>
<evidence type="ECO:0000256" key="1">
    <source>
        <dbReference type="ARBA" id="ARBA00004383"/>
    </source>
</evidence>
<keyword evidence="4" id="KW-1003">Cell membrane</keyword>
<reference evidence="13 14" key="1">
    <citation type="journal article" date="2014" name="Antonie Van Leeuwenhoek">
        <title>Hyphomonas beringensis sp. nov. and Hyphomonas chukchiensis sp. nov., isolated from surface seawater of the Bering Sea and Chukchi Sea.</title>
        <authorList>
            <person name="Li C."/>
            <person name="Lai Q."/>
            <person name="Li G."/>
            <person name="Dong C."/>
            <person name="Wang J."/>
            <person name="Liao Y."/>
            <person name="Shao Z."/>
        </authorList>
    </citation>
    <scope>NUCLEOTIDE SEQUENCE [LARGE SCALE GENOMIC DNA]</scope>
    <source>
        <strain evidence="13 14">MHS-2</strain>
    </source>
</reference>
<evidence type="ECO:0000256" key="8">
    <source>
        <dbReference type="ARBA" id="ARBA00022989"/>
    </source>
</evidence>
<comment type="caution">
    <text evidence="13">The sequence shown here is derived from an EMBL/GenBank/DDBJ whole genome shotgun (WGS) entry which is preliminary data.</text>
</comment>
<dbReference type="PROSITE" id="PS52015">
    <property type="entry name" value="TONB_CTD"/>
    <property type="match status" value="1"/>
</dbReference>
<dbReference type="PRINTS" id="PR01217">
    <property type="entry name" value="PRICHEXTENSN"/>
</dbReference>
<evidence type="ECO:0000256" key="9">
    <source>
        <dbReference type="ARBA" id="ARBA00023136"/>
    </source>
</evidence>
<gene>
    <name evidence="13" type="ORF">HJO_06560</name>
</gene>
<feature type="region of interest" description="Disordered" evidence="10">
    <location>
        <begin position="54"/>
        <end position="159"/>
    </location>
</feature>
<protein>
    <submittedName>
        <fullName evidence="13">TonB family protein</fullName>
    </submittedName>
</protein>